<dbReference type="Proteomes" id="UP001637996">
    <property type="component" value="Unassembled WGS sequence"/>
</dbReference>
<dbReference type="RefSeq" id="WP_410031021.1">
    <property type="nucleotide sequence ID" value="NZ_JBGMEI010000003.1"/>
</dbReference>
<evidence type="ECO:0008006" key="3">
    <source>
        <dbReference type="Google" id="ProtNLM"/>
    </source>
</evidence>
<sequence>MDLNLVRQLENDFDNNIEDLLDGKNHFIYNEANADFLYYNQDKLAINCVGNSLLVRSSSKRLLNELEETYFDFPAAWFMEMDNIFKLQNILKKYDMSLNNMGPIMAPRPSFAKFESDYEFKRIDKKDYNKFKGLVKFAFSFDEEIFDDQLVLSYYDGEKLIAIAGASRNSKYLWEIGVEKFDFSPKYREVTPILINNLAVLTQKENPDITVIYTSQFSHVNSINLAIRAGYQLAFSSILGG</sequence>
<accession>A0ABW9MA08</accession>
<name>A0ABW9MA08_9FIRM</name>
<evidence type="ECO:0000313" key="2">
    <source>
        <dbReference type="Proteomes" id="UP001637996"/>
    </source>
</evidence>
<gene>
    <name evidence="1" type="ORF">ACCQ41_03470</name>
</gene>
<evidence type="ECO:0000313" key="1">
    <source>
        <dbReference type="EMBL" id="MFO3665312.1"/>
    </source>
</evidence>
<organism evidence="1 2">
    <name type="scientific">Anaerococcus martiniensis</name>
    <dbReference type="NCBI Taxonomy" id="3115615"/>
    <lineage>
        <taxon>Bacteria</taxon>
        <taxon>Bacillati</taxon>
        <taxon>Bacillota</taxon>
        <taxon>Tissierellia</taxon>
        <taxon>Tissierellales</taxon>
        <taxon>Peptoniphilaceae</taxon>
        <taxon>Anaerococcus</taxon>
    </lineage>
</organism>
<keyword evidence="2" id="KW-1185">Reference proteome</keyword>
<dbReference type="EMBL" id="JBGMEI010000003">
    <property type="protein sequence ID" value="MFO3665312.1"/>
    <property type="molecule type" value="Genomic_DNA"/>
</dbReference>
<reference evidence="1 2" key="1">
    <citation type="journal article" date="2025" name="Anaerobe">
        <title>Description of Anaerococcus kampingiae sp. nov., Anaerococcus groningensis sp. nov., Anaerococcus martiniensis sp. nov., and Anaerococcus cruorum sp. nov., isolated from human clinical specimens.</title>
        <authorList>
            <person name="Boiten K.E."/>
            <person name="Meijer J."/>
            <person name="van Wezel E.M."/>
            <person name="Veloo A.C.M."/>
        </authorList>
    </citation>
    <scope>NUCLEOTIDE SEQUENCE [LARGE SCALE GENOMIC DNA]</scope>
    <source>
        <strain evidence="1 2">ENR0831</strain>
    </source>
</reference>
<comment type="caution">
    <text evidence="1">The sequence shown here is derived from an EMBL/GenBank/DDBJ whole genome shotgun (WGS) entry which is preliminary data.</text>
</comment>
<protein>
    <recommendedName>
        <fullName evidence="3">GNAT family N-acetyltransferase</fullName>
    </recommendedName>
</protein>
<proteinExistence type="predicted"/>